<dbReference type="Proteomes" id="UP000070344">
    <property type="component" value="Unassembled WGS sequence"/>
</dbReference>
<keyword evidence="3" id="KW-1185">Reference proteome</keyword>
<name>A0A133UXA4_9EURY</name>
<sequence>MFRNPFDEFRRLEMLIRRVLETDYPMGSSGGSVSIRKINGKTRIDIRGDVPDSTIRRLRRKYPNADILIGEKGERTSKSPAPVVEEVEEPETKRHFEDVDPRKLALKRFREKKEKQHEDPASEKGEDR</sequence>
<evidence type="ECO:0000313" key="3">
    <source>
        <dbReference type="Proteomes" id="UP000070344"/>
    </source>
</evidence>
<accession>A0A133UXA4</accession>
<evidence type="ECO:0000256" key="1">
    <source>
        <dbReference type="SAM" id="MobiDB-lite"/>
    </source>
</evidence>
<feature type="compositionally biased region" description="Basic and acidic residues" evidence="1">
    <location>
        <begin position="111"/>
        <end position="128"/>
    </location>
</feature>
<reference evidence="2 3" key="1">
    <citation type="journal article" date="2016" name="Sci. Rep.">
        <title>Metabolic traits of an uncultured archaeal lineage -MSBL1- from brine pools of the Red Sea.</title>
        <authorList>
            <person name="Mwirichia R."/>
            <person name="Alam I."/>
            <person name="Rashid M."/>
            <person name="Vinu M."/>
            <person name="Ba-Alawi W."/>
            <person name="Anthony Kamau A."/>
            <person name="Kamanda Ngugi D."/>
            <person name="Goker M."/>
            <person name="Klenk H.P."/>
            <person name="Bajic V."/>
            <person name="Stingl U."/>
        </authorList>
    </citation>
    <scope>NUCLEOTIDE SEQUENCE [LARGE SCALE GENOMIC DNA]</scope>
    <source>
        <strain evidence="2">SCGC-AAA259O05</strain>
    </source>
</reference>
<proteinExistence type="predicted"/>
<gene>
    <name evidence="2" type="ORF">AKJ41_06300</name>
</gene>
<protein>
    <submittedName>
        <fullName evidence="2">Uncharacterized protein</fullName>
    </submittedName>
</protein>
<dbReference type="EMBL" id="LHXV01000133">
    <property type="protein sequence ID" value="KXA98818.1"/>
    <property type="molecule type" value="Genomic_DNA"/>
</dbReference>
<feature type="compositionally biased region" description="Basic and acidic residues" evidence="1">
    <location>
        <begin position="90"/>
        <end position="103"/>
    </location>
</feature>
<comment type="caution">
    <text evidence="2">The sequence shown here is derived from an EMBL/GenBank/DDBJ whole genome shotgun (WGS) entry which is preliminary data.</text>
</comment>
<organism evidence="2 3">
    <name type="scientific">candidate division MSBL1 archaeon SCGC-AAA259O05</name>
    <dbReference type="NCBI Taxonomy" id="1698271"/>
    <lineage>
        <taxon>Archaea</taxon>
        <taxon>Methanobacteriati</taxon>
        <taxon>Methanobacteriota</taxon>
        <taxon>candidate division MSBL1</taxon>
    </lineage>
</organism>
<dbReference type="AlphaFoldDB" id="A0A133UXA4"/>
<evidence type="ECO:0000313" key="2">
    <source>
        <dbReference type="EMBL" id="KXA98818.1"/>
    </source>
</evidence>
<feature type="region of interest" description="Disordered" evidence="1">
    <location>
        <begin position="66"/>
        <end position="128"/>
    </location>
</feature>